<organism evidence="2">
    <name type="scientific">marine sediment metagenome</name>
    <dbReference type="NCBI Taxonomy" id="412755"/>
    <lineage>
        <taxon>unclassified sequences</taxon>
        <taxon>metagenomes</taxon>
        <taxon>ecological metagenomes</taxon>
    </lineage>
</organism>
<sequence length="130" mass="14529">AFIDQAIDIGIANKVIFTGLLTEEEVKHIYQISSVYVMPSVSEPFGITALEAISAGTPTIVSKTAGVSEAFQNCLRVDFWDTDEMANKIISLLRYDPLHSTLAKEGKREIELFTWDRVAEKTLDVYLEKT</sequence>
<protein>
    <recommendedName>
        <fullName evidence="1">Glycosyl transferase family 1 domain-containing protein</fullName>
    </recommendedName>
</protein>
<dbReference type="EMBL" id="BART01029344">
    <property type="protein sequence ID" value="GAH00109.1"/>
    <property type="molecule type" value="Genomic_DNA"/>
</dbReference>
<dbReference type="PANTHER" id="PTHR45947:SF3">
    <property type="entry name" value="SULFOQUINOVOSYL TRANSFERASE SQD2"/>
    <property type="match status" value="1"/>
</dbReference>
<feature type="non-terminal residue" evidence="2">
    <location>
        <position position="1"/>
    </location>
</feature>
<accession>X1D4S3</accession>
<dbReference type="InterPro" id="IPR001296">
    <property type="entry name" value="Glyco_trans_1"/>
</dbReference>
<evidence type="ECO:0000259" key="1">
    <source>
        <dbReference type="Pfam" id="PF00534"/>
    </source>
</evidence>
<evidence type="ECO:0000313" key="2">
    <source>
        <dbReference type="EMBL" id="GAH00109.1"/>
    </source>
</evidence>
<dbReference type="PANTHER" id="PTHR45947">
    <property type="entry name" value="SULFOQUINOVOSYL TRANSFERASE SQD2"/>
    <property type="match status" value="1"/>
</dbReference>
<dbReference type="Gene3D" id="3.40.50.2000">
    <property type="entry name" value="Glycogen Phosphorylase B"/>
    <property type="match status" value="2"/>
</dbReference>
<gene>
    <name evidence="2" type="ORF">S01H4_51516</name>
</gene>
<dbReference type="SUPFAM" id="SSF53756">
    <property type="entry name" value="UDP-Glycosyltransferase/glycogen phosphorylase"/>
    <property type="match status" value="1"/>
</dbReference>
<dbReference type="GO" id="GO:0016757">
    <property type="term" value="F:glycosyltransferase activity"/>
    <property type="evidence" value="ECO:0007669"/>
    <property type="project" value="InterPro"/>
</dbReference>
<dbReference type="CDD" id="cd03801">
    <property type="entry name" value="GT4_PimA-like"/>
    <property type="match status" value="1"/>
</dbReference>
<dbReference type="InterPro" id="IPR050194">
    <property type="entry name" value="Glycosyltransferase_grp1"/>
</dbReference>
<proteinExistence type="predicted"/>
<comment type="caution">
    <text evidence="2">The sequence shown here is derived from an EMBL/GenBank/DDBJ whole genome shotgun (WGS) entry which is preliminary data.</text>
</comment>
<reference evidence="2" key="1">
    <citation type="journal article" date="2014" name="Front. Microbiol.">
        <title>High frequency of phylogenetically diverse reductive dehalogenase-homologous genes in deep subseafloor sedimentary metagenomes.</title>
        <authorList>
            <person name="Kawai M."/>
            <person name="Futagami T."/>
            <person name="Toyoda A."/>
            <person name="Takaki Y."/>
            <person name="Nishi S."/>
            <person name="Hori S."/>
            <person name="Arai W."/>
            <person name="Tsubouchi T."/>
            <person name="Morono Y."/>
            <person name="Uchiyama I."/>
            <person name="Ito T."/>
            <person name="Fujiyama A."/>
            <person name="Inagaki F."/>
            <person name="Takami H."/>
        </authorList>
    </citation>
    <scope>NUCLEOTIDE SEQUENCE</scope>
    <source>
        <strain evidence="2">Expedition CK06-06</strain>
    </source>
</reference>
<name>X1D4S3_9ZZZZ</name>
<feature type="domain" description="Glycosyl transferase family 1" evidence="1">
    <location>
        <begin position="4"/>
        <end position="108"/>
    </location>
</feature>
<dbReference type="AlphaFoldDB" id="X1D4S3"/>
<dbReference type="Pfam" id="PF00534">
    <property type="entry name" value="Glycos_transf_1"/>
    <property type="match status" value="1"/>
</dbReference>